<dbReference type="OrthoDB" id="3221235at2759"/>
<dbReference type="Gene3D" id="1.20.1280.50">
    <property type="match status" value="1"/>
</dbReference>
<reference evidence="1 2" key="1">
    <citation type="journal article" date="2016" name="Mol. Biol. Evol.">
        <title>Comparative Genomics of Early-Diverging Mushroom-Forming Fungi Provides Insights into the Origins of Lignocellulose Decay Capabilities.</title>
        <authorList>
            <person name="Nagy L.G."/>
            <person name="Riley R."/>
            <person name="Tritt A."/>
            <person name="Adam C."/>
            <person name="Daum C."/>
            <person name="Floudas D."/>
            <person name="Sun H."/>
            <person name="Yadav J.S."/>
            <person name="Pangilinan J."/>
            <person name="Larsson K.H."/>
            <person name="Matsuura K."/>
            <person name="Barry K."/>
            <person name="Labutti K."/>
            <person name="Kuo R."/>
            <person name="Ohm R.A."/>
            <person name="Bhattacharya S.S."/>
            <person name="Shirouzu T."/>
            <person name="Yoshinaga Y."/>
            <person name="Martin F.M."/>
            <person name="Grigoriev I.V."/>
            <person name="Hibbett D.S."/>
        </authorList>
    </citation>
    <scope>NUCLEOTIDE SEQUENCE [LARGE SCALE GENOMIC DNA]</scope>
    <source>
        <strain evidence="1 2">93-53</strain>
    </source>
</reference>
<dbReference type="InterPro" id="IPR032675">
    <property type="entry name" value="LRR_dom_sf"/>
</dbReference>
<organism evidence="1 2">
    <name type="scientific">Laetiporus sulphureus 93-53</name>
    <dbReference type="NCBI Taxonomy" id="1314785"/>
    <lineage>
        <taxon>Eukaryota</taxon>
        <taxon>Fungi</taxon>
        <taxon>Dikarya</taxon>
        <taxon>Basidiomycota</taxon>
        <taxon>Agaricomycotina</taxon>
        <taxon>Agaricomycetes</taxon>
        <taxon>Polyporales</taxon>
        <taxon>Laetiporus</taxon>
    </lineage>
</organism>
<keyword evidence="2" id="KW-1185">Reference proteome</keyword>
<protein>
    <submittedName>
        <fullName evidence="1">Uncharacterized protein</fullName>
    </submittedName>
</protein>
<accession>A0A165GUS6</accession>
<proteinExistence type="predicted"/>
<dbReference type="RefSeq" id="XP_040768580.1">
    <property type="nucleotide sequence ID" value="XM_040912030.1"/>
</dbReference>
<sequence>MKKSQPSKVTELRRSRRLMKKLERSLQASKDAVSSLPRADETIPSTCTGSGYPRLIAVSIRHIPADVLRLVFSEYLDIPDNAHRLHRATVLTMVCHTWRAIALDSAELWTEIKLSLDHSLPPLSTISAALSLSRQRPIDVYLRVDRHLEESDHAYWRRAIELVWEHQERWSSFDLDYLYDPYMPASSMDLKLQGTLPYLRFIKCKLQTYLNDRGYYQISISVHNFVAPRICNLSLGRLVNGVFKFTPTSLSHSFLSLESLLLDSRLVHFRRESRVEILRALACLPKLKVLQIIGNGWEGSLTTPSPPICLSSLRELTITSCGDSAIAEWLAIFRAPTLTTIVLPVCEMKMRGFDTFKQRFPSLHRMHFGVRYPMGSLTPYAKFSRYVSVIELKTSVSEYWSFRCLMQNLEQNGTHLFPLLHRLEIHFSRRLEEKSIDRYLIEALRNLVKTRSWKRASSRNNDLDTTGATLREVHIRTSGNMTPSLRKWFEEYLVCFTCSSTTLQDLQEETVRLVNGEEE</sequence>
<dbReference type="GeneID" id="63829058"/>
<dbReference type="AlphaFoldDB" id="A0A165GUS6"/>
<dbReference type="Proteomes" id="UP000076871">
    <property type="component" value="Unassembled WGS sequence"/>
</dbReference>
<dbReference type="EMBL" id="KV427608">
    <property type="protein sequence ID" value="KZT10840.1"/>
    <property type="molecule type" value="Genomic_DNA"/>
</dbReference>
<evidence type="ECO:0000313" key="2">
    <source>
        <dbReference type="Proteomes" id="UP000076871"/>
    </source>
</evidence>
<gene>
    <name evidence="1" type="ORF">LAESUDRAFT_755497</name>
</gene>
<evidence type="ECO:0000313" key="1">
    <source>
        <dbReference type="EMBL" id="KZT10840.1"/>
    </source>
</evidence>
<dbReference type="SUPFAM" id="SSF52047">
    <property type="entry name" value="RNI-like"/>
    <property type="match status" value="1"/>
</dbReference>
<name>A0A165GUS6_9APHY</name>
<dbReference type="InParanoid" id="A0A165GUS6"/>
<dbReference type="Gene3D" id="3.80.10.10">
    <property type="entry name" value="Ribonuclease Inhibitor"/>
    <property type="match status" value="1"/>
</dbReference>